<reference evidence="2" key="1">
    <citation type="journal article" date="2014" name="Front. Microbiol.">
        <title>High frequency of phylogenetically diverse reductive dehalogenase-homologous genes in deep subseafloor sedimentary metagenomes.</title>
        <authorList>
            <person name="Kawai M."/>
            <person name="Futagami T."/>
            <person name="Toyoda A."/>
            <person name="Takaki Y."/>
            <person name="Nishi S."/>
            <person name="Hori S."/>
            <person name="Arai W."/>
            <person name="Tsubouchi T."/>
            <person name="Morono Y."/>
            <person name="Uchiyama I."/>
            <person name="Ito T."/>
            <person name="Fujiyama A."/>
            <person name="Inagaki F."/>
            <person name="Takami H."/>
        </authorList>
    </citation>
    <scope>NUCLEOTIDE SEQUENCE</scope>
    <source>
        <strain evidence="2">Expedition CK06-06</strain>
    </source>
</reference>
<dbReference type="AlphaFoldDB" id="X0UXU8"/>
<dbReference type="InterPro" id="IPR011050">
    <property type="entry name" value="Pectin_lyase_fold/virulence"/>
</dbReference>
<dbReference type="Gene3D" id="2.160.20.10">
    <property type="entry name" value="Single-stranded right-handed beta-helix, Pectin lyase-like"/>
    <property type="match status" value="1"/>
</dbReference>
<protein>
    <recommendedName>
        <fullName evidence="1">Bacterial repeat domain-containing protein</fullName>
    </recommendedName>
</protein>
<organism evidence="2">
    <name type="scientific">marine sediment metagenome</name>
    <dbReference type="NCBI Taxonomy" id="412755"/>
    <lineage>
        <taxon>unclassified sequences</taxon>
        <taxon>metagenomes</taxon>
        <taxon>ecological metagenomes</taxon>
    </lineage>
</organism>
<dbReference type="SUPFAM" id="SSF51126">
    <property type="entry name" value="Pectin lyase-like"/>
    <property type="match status" value="1"/>
</dbReference>
<dbReference type="InterPro" id="IPR012334">
    <property type="entry name" value="Pectin_lyas_fold"/>
</dbReference>
<name>X0UXU8_9ZZZZ</name>
<evidence type="ECO:0000259" key="1">
    <source>
        <dbReference type="Pfam" id="PF18998"/>
    </source>
</evidence>
<feature type="non-terminal residue" evidence="2">
    <location>
        <position position="263"/>
    </location>
</feature>
<gene>
    <name evidence="2" type="ORF">S01H1_46088</name>
</gene>
<feature type="domain" description="Bacterial repeat" evidence="1">
    <location>
        <begin position="56"/>
        <end position="112"/>
    </location>
</feature>
<comment type="caution">
    <text evidence="2">The sequence shown here is derived from an EMBL/GenBank/DDBJ whole genome shotgun (WGS) entry which is preliminary data.</text>
</comment>
<dbReference type="InterPro" id="IPR044060">
    <property type="entry name" value="Bacterial_rp_domain"/>
</dbReference>
<evidence type="ECO:0000313" key="2">
    <source>
        <dbReference type="EMBL" id="GAG05128.1"/>
    </source>
</evidence>
<dbReference type="Pfam" id="PF18998">
    <property type="entry name" value="Flg_new_2"/>
    <property type="match status" value="1"/>
</dbReference>
<sequence>AIDSPCVDAGSDLAVALGLDRFTTRSDGVADAGQVDMGLHYPTNEGQHRLIVNVIGEHGTVEPSSGFYNKFAVVTLTATVDTGYRVRWVGTNDDLSSALTNTVTMYSDRIVTVIIEQPNTIKVPGDYLSIQGAIDAANDGDVIIVNKGRYRGAGLNIQGKAITITSANPDDPASVAETIIDCEGYVNSCVRFSSDTGPDTVLNGLTIANANWFAIDQEPPTDTGADSDDGSNVRGGAILIESGASPTIINCIIIDGIITAGNA</sequence>
<feature type="non-terminal residue" evidence="2">
    <location>
        <position position="1"/>
    </location>
</feature>
<accession>X0UXU8</accession>
<dbReference type="EMBL" id="BARS01029491">
    <property type="protein sequence ID" value="GAG05128.1"/>
    <property type="molecule type" value="Genomic_DNA"/>
</dbReference>
<proteinExistence type="predicted"/>